<protein>
    <recommendedName>
        <fullName evidence="5">Omega-amidase YafV</fullName>
        <ecNumber evidence="3">3.5.1.3</ecNumber>
    </recommendedName>
</protein>
<evidence type="ECO:0000313" key="8">
    <source>
        <dbReference type="Proteomes" id="UP000295221"/>
    </source>
</evidence>
<dbReference type="OrthoDB" id="9811121at2"/>
<proteinExistence type="inferred from homology"/>
<name>A0A4V6NMR3_9BACT</name>
<feature type="domain" description="CN hydrolase" evidence="6">
    <location>
        <begin position="5"/>
        <end position="236"/>
    </location>
</feature>
<dbReference type="InterPro" id="IPR001110">
    <property type="entry name" value="UPF0012_CS"/>
</dbReference>
<dbReference type="AlphaFoldDB" id="A0A4V6NMR3"/>
<dbReference type="GO" id="GO:0050152">
    <property type="term" value="F:omega-amidase activity"/>
    <property type="evidence" value="ECO:0007669"/>
    <property type="project" value="UniProtKB-EC"/>
</dbReference>
<comment type="catalytic activity">
    <reaction evidence="4">
        <text>a monoamide of a dicarboxylate + H2O = a dicarboxylate + NH4(+)</text>
        <dbReference type="Rhea" id="RHEA:11716"/>
        <dbReference type="ChEBI" id="CHEBI:15377"/>
        <dbReference type="ChEBI" id="CHEBI:28938"/>
        <dbReference type="ChEBI" id="CHEBI:28965"/>
        <dbReference type="ChEBI" id="CHEBI:77450"/>
        <dbReference type="EC" id="3.5.1.3"/>
    </reaction>
</comment>
<evidence type="ECO:0000256" key="1">
    <source>
        <dbReference type="ARBA" id="ARBA00010613"/>
    </source>
</evidence>
<gene>
    <name evidence="7" type="ORF">EV194_103202</name>
</gene>
<comment type="similarity">
    <text evidence="1">Belongs to the carbon-nitrogen hydrolase superfamily. NIT1/NIT2 family.</text>
</comment>
<sequence length="259" mass="30141">MNEGLKVSVVQHDIKWEQIEVNLERIQYLIQNNKFESRVIVLPEMFATGFSMKPHKTATTMRGVVFNWLKKLSDSTNAIVIGSLPIVENNRYYNRCIAMYPGGDLFWYDKKHLFRMSGEEKVYSSGNKRVIINVDGWRIALFICYDLRFPVWCRNRNDYDVAIYVANWPTARSYIWKTLLSARAIENQCYIIGSNRVGKDPATEYEGASAVYGFDGKSLNRTILNKETIINTTLDFKLLSDFRKDFPTWMDADNFYLNA</sequence>
<evidence type="ECO:0000256" key="4">
    <source>
        <dbReference type="ARBA" id="ARBA00052904"/>
    </source>
</evidence>
<keyword evidence="8" id="KW-1185">Reference proteome</keyword>
<evidence type="ECO:0000256" key="2">
    <source>
        <dbReference type="ARBA" id="ARBA00022801"/>
    </source>
</evidence>
<dbReference type="NCBIfam" id="NF007757">
    <property type="entry name" value="PRK10438.1"/>
    <property type="match status" value="1"/>
</dbReference>
<dbReference type="RefSeq" id="WP_132433194.1">
    <property type="nucleotide sequence ID" value="NZ_SLWK01000003.1"/>
</dbReference>
<dbReference type="PANTHER" id="PTHR47799">
    <property type="entry name" value="OMEGA-AMIDASE YAFV"/>
    <property type="match status" value="1"/>
</dbReference>
<dbReference type="InterPro" id="IPR052737">
    <property type="entry name" value="Omega-amidase_YafV"/>
</dbReference>
<evidence type="ECO:0000256" key="3">
    <source>
        <dbReference type="ARBA" id="ARBA00039118"/>
    </source>
</evidence>
<dbReference type="Proteomes" id="UP000295221">
    <property type="component" value="Unassembled WGS sequence"/>
</dbReference>
<reference evidence="7 8" key="1">
    <citation type="submission" date="2019-03" db="EMBL/GenBank/DDBJ databases">
        <title>Genomic Encyclopedia of Type Strains, Phase IV (KMG-IV): sequencing the most valuable type-strain genomes for metagenomic binning, comparative biology and taxonomic classification.</title>
        <authorList>
            <person name="Goeker M."/>
        </authorList>
    </citation>
    <scope>NUCLEOTIDE SEQUENCE [LARGE SCALE GENOMIC DNA]</scope>
    <source>
        <strain evidence="7 8">DSM 24179</strain>
    </source>
</reference>
<dbReference type="PANTHER" id="PTHR47799:SF1">
    <property type="entry name" value="OMEGA-AMIDASE YAFV"/>
    <property type="match status" value="1"/>
</dbReference>
<organism evidence="7 8">
    <name type="scientific">Natronoflexus pectinivorans</name>
    <dbReference type="NCBI Taxonomy" id="682526"/>
    <lineage>
        <taxon>Bacteria</taxon>
        <taxon>Pseudomonadati</taxon>
        <taxon>Bacteroidota</taxon>
        <taxon>Bacteroidia</taxon>
        <taxon>Marinilabiliales</taxon>
        <taxon>Marinilabiliaceae</taxon>
        <taxon>Natronoflexus</taxon>
    </lineage>
</organism>
<dbReference type="FunFam" id="3.60.110.10:FF:000004">
    <property type="entry name" value="Carbon-nitrogen hydrolase"/>
    <property type="match status" value="1"/>
</dbReference>
<dbReference type="PROSITE" id="PS50263">
    <property type="entry name" value="CN_HYDROLASE"/>
    <property type="match status" value="1"/>
</dbReference>
<dbReference type="SUPFAM" id="SSF56317">
    <property type="entry name" value="Carbon-nitrogen hydrolase"/>
    <property type="match status" value="1"/>
</dbReference>
<evidence type="ECO:0000259" key="6">
    <source>
        <dbReference type="PROSITE" id="PS50263"/>
    </source>
</evidence>
<dbReference type="Gene3D" id="3.60.110.10">
    <property type="entry name" value="Carbon-nitrogen hydrolase"/>
    <property type="match status" value="1"/>
</dbReference>
<dbReference type="PROSITE" id="PS01227">
    <property type="entry name" value="UPF0012"/>
    <property type="match status" value="1"/>
</dbReference>
<keyword evidence="2 7" id="KW-0378">Hydrolase</keyword>
<evidence type="ECO:0000313" key="7">
    <source>
        <dbReference type="EMBL" id="TCO09290.1"/>
    </source>
</evidence>
<dbReference type="InterPro" id="IPR036526">
    <property type="entry name" value="C-N_Hydrolase_sf"/>
</dbReference>
<evidence type="ECO:0000256" key="5">
    <source>
        <dbReference type="ARBA" id="ARBA00072139"/>
    </source>
</evidence>
<dbReference type="EMBL" id="SLWK01000003">
    <property type="protein sequence ID" value="TCO09290.1"/>
    <property type="molecule type" value="Genomic_DNA"/>
</dbReference>
<comment type="caution">
    <text evidence="7">The sequence shown here is derived from an EMBL/GenBank/DDBJ whole genome shotgun (WGS) entry which is preliminary data.</text>
</comment>
<dbReference type="GO" id="GO:0106008">
    <property type="term" value="F:2-oxoglutaramate amidase activity"/>
    <property type="evidence" value="ECO:0007669"/>
    <property type="project" value="TreeGrafter"/>
</dbReference>
<dbReference type="EC" id="3.5.1.3" evidence="3"/>
<dbReference type="Pfam" id="PF00795">
    <property type="entry name" value="CN_hydrolase"/>
    <property type="match status" value="1"/>
</dbReference>
<accession>A0A4V6NMR3</accession>
<dbReference type="InterPro" id="IPR003010">
    <property type="entry name" value="C-N_Hydrolase"/>
</dbReference>